<evidence type="ECO:0000313" key="2">
    <source>
        <dbReference type="EMBL" id="GAM38512.1"/>
    </source>
</evidence>
<organism evidence="2 3">
    <name type="scientific">Talaromyces pinophilus</name>
    <name type="common">Penicillium pinophilum</name>
    <dbReference type="NCBI Taxonomy" id="128442"/>
    <lineage>
        <taxon>Eukaryota</taxon>
        <taxon>Fungi</taxon>
        <taxon>Dikarya</taxon>
        <taxon>Ascomycota</taxon>
        <taxon>Pezizomycotina</taxon>
        <taxon>Eurotiomycetes</taxon>
        <taxon>Eurotiomycetidae</taxon>
        <taxon>Eurotiales</taxon>
        <taxon>Trichocomaceae</taxon>
        <taxon>Talaromyces</taxon>
        <taxon>Talaromyces sect. Talaromyces</taxon>
    </lineage>
</organism>
<comment type="caution">
    <text evidence="2">The sequence shown here is derived from an EMBL/GenBank/DDBJ whole genome shotgun (WGS) entry which is preliminary data.</text>
</comment>
<keyword evidence="3" id="KW-1185">Reference proteome</keyword>
<sequence length="313" mass="37053">MDDKFIFDRRTQLERLRSCEDFFKTLSQQYRIKFDEEANFVKSAKTLREFLDTKFPEKLRNSDRRRISMILYGMEPKPIAISDVDEIIKLLSIVVEYLDEIDRGLSHLKKHYDGLGGNLEDAVWLCDWLSLKKEGPETCEVISKEIQQFNTTVHDLMTTSATTTPRIIVTIQTYMAVYLLKHCDERLKSLHVYGEYKANIVEYREYKGFVKKFYAHFDNEDPNKYLSSSATISDVKERIIDTLKRLKDTIERFERHIRSEDSRRLLRMYKWEDAIAKHSFLADMDEEIKACIKRVREDALKLLPLIPQKQAIN</sequence>
<keyword evidence="1" id="KW-0175">Coiled coil</keyword>
<gene>
    <name evidence="2" type="ORF">TCE0_033r09289</name>
</gene>
<dbReference type="AlphaFoldDB" id="A0A6V8HAR4"/>
<accession>A0A6V8HAR4</accession>
<name>A0A6V8HAR4_TALPI</name>
<evidence type="ECO:0000313" key="3">
    <source>
        <dbReference type="Proteomes" id="UP000053095"/>
    </source>
</evidence>
<evidence type="ECO:0000256" key="1">
    <source>
        <dbReference type="SAM" id="Coils"/>
    </source>
</evidence>
<feature type="coiled-coil region" evidence="1">
    <location>
        <begin position="236"/>
        <end position="263"/>
    </location>
</feature>
<dbReference type="Proteomes" id="UP000053095">
    <property type="component" value="Unassembled WGS sequence"/>
</dbReference>
<protein>
    <submittedName>
        <fullName evidence="2">Uncharacterized protein</fullName>
    </submittedName>
</protein>
<proteinExistence type="predicted"/>
<reference evidence="3" key="1">
    <citation type="journal article" date="2015" name="Genome Announc.">
        <title>Draft genome sequence of Talaromyces cellulolyticus strain Y-94, a source of lignocellulosic biomass-degrading enzymes.</title>
        <authorList>
            <person name="Fujii T."/>
            <person name="Koike H."/>
            <person name="Sawayama S."/>
            <person name="Yano S."/>
            <person name="Inoue H."/>
        </authorList>
    </citation>
    <scope>NUCLEOTIDE SEQUENCE [LARGE SCALE GENOMIC DNA]</scope>
    <source>
        <strain evidence="3">Y-94</strain>
    </source>
</reference>
<dbReference type="EMBL" id="DF933829">
    <property type="protein sequence ID" value="GAM38512.1"/>
    <property type="molecule type" value="Genomic_DNA"/>
</dbReference>